<evidence type="ECO:0000313" key="2">
    <source>
        <dbReference type="Proteomes" id="UP000051783"/>
    </source>
</evidence>
<dbReference type="PATRIC" id="fig|942150.3.peg.2722"/>
<dbReference type="CDD" id="cd06848">
    <property type="entry name" value="GCS_H"/>
    <property type="match status" value="1"/>
</dbReference>
<dbReference type="Proteomes" id="UP000051783">
    <property type="component" value="Unassembled WGS sequence"/>
</dbReference>
<dbReference type="OrthoDB" id="2317958at2"/>
<organism evidence="1 2">
    <name type="scientific">Lactiplantibacillus xiangfangensis</name>
    <dbReference type="NCBI Taxonomy" id="942150"/>
    <lineage>
        <taxon>Bacteria</taxon>
        <taxon>Bacillati</taxon>
        <taxon>Bacillota</taxon>
        <taxon>Bacilli</taxon>
        <taxon>Lactobacillales</taxon>
        <taxon>Lactobacillaceae</taxon>
        <taxon>Lactiplantibacillus</taxon>
    </lineage>
</organism>
<dbReference type="STRING" id="942150.IV64_GL002611"/>
<comment type="caution">
    <text evidence="1">The sequence shown here is derived from an EMBL/GenBank/DDBJ whole genome shotgun (WGS) entry which is preliminary data.</text>
</comment>
<keyword evidence="2" id="KW-1185">Reference proteome</keyword>
<evidence type="ECO:0000313" key="1">
    <source>
        <dbReference type="EMBL" id="KRO10918.1"/>
    </source>
</evidence>
<dbReference type="InterPro" id="IPR033753">
    <property type="entry name" value="GCV_H/Fam206"/>
</dbReference>
<reference evidence="1 2" key="1">
    <citation type="journal article" date="2015" name="Genome Announc.">
        <title>Expanding the biotechnology potential of lactobacilli through comparative genomics of 213 strains and associated genera.</title>
        <authorList>
            <person name="Sun Z."/>
            <person name="Harris H.M."/>
            <person name="McCann A."/>
            <person name="Guo C."/>
            <person name="Argimon S."/>
            <person name="Zhang W."/>
            <person name="Yang X."/>
            <person name="Jeffery I.B."/>
            <person name="Cooney J.C."/>
            <person name="Kagawa T.F."/>
            <person name="Liu W."/>
            <person name="Song Y."/>
            <person name="Salvetti E."/>
            <person name="Wrobel A."/>
            <person name="Rasinkangas P."/>
            <person name="Parkhill J."/>
            <person name="Rea M.C."/>
            <person name="O'Sullivan O."/>
            <person name="Ritari J."/>
            <person name="Douillard F.P."/>
            <person name="Paul Ross R."/>
            <person name="Yang R."/>
            <person name="Briner A.E."/>
            <person name="Felis G.E."/>
            <person name="de Vos W.M."/>
            <person name="Barrangou R."/>
            <person name="Klaenhammer T.R."/>
            <person name="Caufield P.W."/>
            <person name="Cui Y."/>
            <person name="Zhang H."/>
            <person name="O'Toole P.W."/>
        </authorList>
    </citation>
    <scope>NUCLEOTIDE SEQUENCE [LARGE SCALE GENOMIC DNA]</scope>
    <source>
        <strain evidence="1 2">LMG 26013</strain>
    </source>
</reference>
<name>A0A0R2MB83_9LACO</name>
<dbReference type="InterPro" id="IPR011053">
    <property type="entry name" value="Single_hybrid_motif"/>
</dbReference>
<sequence>MAKHESAWKQMFHFYRDEYHEKHAPMLYGDIWLQTKSHQRLVLGLTDPATAPLTSITGLTLPSEGQHLTTGDVLTTVTDDQGAHPFTTPFSGTVQKINTDLTAQPSDLANNAQKNNWLLILKAD</sequence>
<dbReference type="EMBL" id="JQCL01000057">
    <property type="protein sequence ID" value="KRO10918.1"/>
    <property type="molecule type" value="Genomic_DNA"/>
</dbReference>
<dbReference type="Gene3D" id="2.40.50.100">
    <property type="match status" value="1"/>
</dbReference>
<gene>
    <name evidence="1" type="ORF">IV64_GL002611</name>
</gene>
<dbReference type="AlphaFoldDB" id="A0A0R2MB83"/>
<accession>A0A0R2MB83</accession>
<dbReference type="SUPFAM" id="SSF51230">
    <property type="entry name" value="Single hybrid motif"/>
    <property type="match status" value="1"/>
</dbReference>
<proteinExistence type="predicted"/>
<dbReference type="Pfam" id="PF01597">
    <property type="entry name" value="GCV_H"/>
    <property type="match status" value="1"/>
</dbReference>
<protein>
    <submittedName>
        <fullName evidence="1">Glycine cleavage system</fullName>
    </submittedName>
</protein>
<dbReference type="RefSeq" id="WP_057706343.1">
    <property type="nucleotide sequence ID" value="NZ_JQCL01000057.1"/>
</dbReference>